<sequence>MSNKFFYIKIGLFLIVIFSCYNCNKVSENELIAVYEGDKVPTEYSTSDYRYLILGDNNNFHLKYLDTSKKGIVGFWKILDKEQDTIKVIFTFKNNKIIGKLNGNTFLFDKNNVFDNRFPAWLYVKTNLKSDTIVK</sequence>
<name>A0A1M6TK87_9FLAO</name>
<proteinExistence type="predicted"/>
<evidence type="ECO:0000313" key="2">
    <source>
        <dbReference type="Proteomes" id="UP000184498"/>
    </source>
</evidence>
<accession>A0A1M6TK87</accession>
<evidence type="ECO:0008006" key="3">
    <source>
        <dbReference type="Google" id="ProtNLM"/>
    </source>
</evidence>
<evidence type="ECO:0000313" key="1">
    <source>
        <dbReference type="EMBL" id="SHK57371.1"/>
    </source>
</evidence>
<dbReference type="AlphaFoldDB" id="A0A1M6TK87"/>
<reference evidence="2" key="1">
    <citation type="submission" date="2016-11" db="EMBL/GenBank/DDBJ databases">
        <authorList>
            <person name="Varghese N."/>
            <person name="Submissions S."/>
        </authorList>
    </citation>
    <scope>NUCLEOTIDE SEQUENCE [LARGE SCALE GENOMIC DNA]</scope>
    <source>
        <strain evidence="2">DSM 18016</strain>
    </source>
</reference>
<keyword evidence="2" id="KW-1185">Reference proteome</keyword>
<dbReference type="STRING" id="216903.SAMN05444371_2935"/>
<dbReference type="Proteomes" id="UP000184498">
    <property type="component" value="Unassembled WGS sequence"/>
</dbReference>
<protein>
    <recommendedName>
        <fullName evidence="3">Lipoprotein</fullName>
    </recommendedName>
</protein>
<dbReference type="RefSeq" id="WP_072999362.1">
    <property type="nucleotide sequence ID" value="NZ_FRAM01000003.1"/>
</dbReference>
<organism evidence="1 2">
    <name type="scientific">Epilithonimonas mollis</name>
    <dbReference type="NCBI Taxonomy" id="216903"/>
    <lineage>
        <taxon>Bacteria</taxon>
        <taxon>Pseudomonadati</taxon>
        <taxon>Bacteroidota</taxon>
        <taxon>Flavobacteriia</taxon>
        <taxon>Flavobacteriales</taxon>
        <taxon>Weeksellaceae</taxon>
        <taxon>Chryseobacterium group</taxon>
        <taxon>Epilithonimonas</taxon>
    </lineage>
</organism>
<dbReference type="OrthoDB" id="1452691at2"/>
<dbReference type="EMBL" id="FRAM01000003">
    <property type="protein sequence ID" value="SHK57371.1"/>
    <property type="molecule type" value="Genomic_DNA"/>
</dbReference>
<gene>
    <name evidence="1" type="ORF">SAMN05444371_2935</name>
</gene>
<dbReference type="PROSITE" id="PS51257">
    <property type="entry name" value="PROKAR_LIPOPROTEIN"/>
    <property type="match status" value="1"/>
</dbReference>